<evidence type="ECO:0000313" key="1">
    <source>
        <dbReference type="EMBL" id="KAF9409967.1"/>
    </source>
</evidence>
<comment type="caution">
    <text evidence="1">The sequence shown here is derived from an EMBL/GenBank/DDBJ whole genome shotgun (WGS) entry which is preliminary data.</text>
</comment>
<reference evidence="1" key="1">
    <citation type="submission" date="2020-08" db="EMBL/GenBank/DDBJ databases">
        <title>Spodoptera exigua strain:BAW_Kor-Di-RS1 Genome sequencing and assembly.</title>
        <authorList>
            <person name="Kim J."/>
            <person name="Nam H.Y."/>
            <person name="Kwon M."/>
            <person name="Choi J.H."/>
            <person name="Cho S.R."/>
            <person name="Kim G.-H."/>
        </authorList>
    </citation>
    <scope>NUCLEOTIDE SEQUENCE</scope>
    <source>
        <strain evidence="1">BAW_Kor-Di-RS1</strain>
        <tissue evidence="1">Whole-body</tissue>
    </source>
</reference>
<dbReference type="Proteomes" id="UP000648187">
    <property type="component" value="Unassembled WGS sequence"/>
</dbReference>
<name>A0A835GA01_SPOEX</name>
<keyword evidence="2" id="KW-1185">Reference proteome</keyword>
<sequence>MKNYRAGVLHLQNKDISEYTRVIREAGNTDVDIVVLPSLDSVESSDKYDEIVDVISKTANQANVYVAIHCMRRLVVT</sequence>
<dbReference type="EMBL" id="JACKWZ010000286">
    <property type="protein sequence ID" value="KAF9409967.1"/>
    <property type="molecule type" value="Genomic_DNA"/>
</dbReference>
<gene>
    <name evidence="1" type="ORF">HW555_010806</name>
</gene>
<evidence type="ECO:0000313" key="2">
    <source>
        <dbReference type="Proteomes" id="UP000648187"/>
    </source>
</evidence>
<dbReference type="AlphaFoldDB" id="A0A835GA01"/>
<organism evidence="1 2">
    <name type="scientific">Spodoptera exigua</name>
    <name type="common">Beet armyworm</name>
    <name type="synonym">Noctua fulgens</name>
    <dbReference type="NCBI Taxonomy" id="7107"/>
    <lineage>
        <taxon>Eukaryota</taxon>
        <taxon>Metazoa</taxon>
        <taxon>Ecdysozoa</taxon>
        <taxon>Arthropoda</taxon>
        <taxon>Hexapoda</taxon>
        <taxon>Insecta</taxon>
        <taxon>Pterygota</taxon>
        <taxon>Neoptera</taxon>
        <taxon>Endopterygota</taxon>
        <taxon>Lepidoptera</taxon>
        <taxon>Glossata</taxon>
        <taxon>Ditrysia</taxon>
        <taxon>Noctuoidea</taxon>
        <taxon>Noctuidae</taxon>
        <taxon>Amphipyrinae</taxon>
        <taxon>Spodoptera</taxon>
    </lineage>
</organism>
<protein>
    <submittedName>
        <fullName evidence="1">Uncharacterized protein</fullName>
    </submittedName>
</protein>
<accession>A0A835GA01</accession>
<proteinExistence type="predicted"/>